<proteinExistence type="predicted"/>
<protein>
    <recommendedName>
        <fullName evidence="4">Terminase</fullName>
    </recommendedName>
</protein>
<reference evidence="2 3" key="1">
    <citation type="submission" date="2019-09" db="EMBL/GenBank/DDBJ databases">
        <title>Characterization of the phylogenetic diversity of two novel species belonging to the genus Bifidobacterium: Bifidobacterium cebidarum sp. nov. and Bifidobacterium leontopitheci sp. nov.</title>
        <authorList>
            <person name="Lugli G.A."/>
            <person name="Duranti S."/>
            <person name="Milani C."/>
            <person name="Turroni F."/>
            <person name="Ventura M."/>
        </authorList>
    </citation>
    <scope>NUCLEOTIDE SEQUENCE [LARGE SCALE GENOMIC DNA]</scope>
    <source>
        <strain evidence="2 3">DSM 100238</strain>
    </source>
</reference>
<dbReference type="InterPro" id="IPR027417">
    <property type="entry name" value="P-loop_NTPase"/>
</dbReference>
<accession>A0A6A2W213</accession>
<dbReference type="Proteomes" id="UP000440041">
    <property type="component" value="Unassembled WGS sequence"/>
</dbReference>
<feature type="region of interest" description="Disordered" evidence="1">
    <location>
        <begin position="317"/>
        <end position="336"/>
    </location>
</feature>
<dbReference type="EMBL" id="WBSO01000022">
    <property type="protein sequence ID" value="KAB8292725.1"/>
    <property type="molecule type" value="Genomic_DNA"/>
</dbReference>
<gene>
    <name evidence="2" type="ORF">DSM100238_1777</name>
</gene>
<comment type="caution">
    <text evidence="2">The sequence shown here is derived from an EMBL/GenBank/DDBJ whole genome shotgun (WGS) entry which is preliminary data.</text>
</comment>
<keyword evidence="3" id="KW-1185">Reference proteome</keyword>
<name>A0A6A2W213_9BIFI</name>
<sequence length="625" mass="70724">MHDIIPTLTRDDKLRSIGWFAIWWIENFCVIGSSPVIDVPYRFTPEYAEFMVNAYALRKDGRRMFNKVFLSRPKGCNKSGLAGVIALFEAFAPCRFDHWARGDETYVFLGRTYHYRKGEPVGRVIQGPDILCIATAEDQTGNIYDVCYTNCTQGPLARLRGVGLDPGLTRISLPEGGQISYGTGGAASKDGGKQTLLLADETHLYTKKQVKKTYDTLSRNLPKRADAEPWILETTTMFKPGDESVAETTFKTAWMVQEGKAKHKQHILFDHRYSSLSVADLADEKKLKHALMESYGSAAKSSDGYDHLLLPDGRVTRVNPKTGRDSEGHTLLSKGVEPGPSKDGWCDLESFMERIYDPQNEVNESIRYFLNSLTSSSDAWLTEDQIQEHIVGRDVYVGLQPYEIADKWMEFVKPKERITLGFDGSISDDATALVGCRVSDGLLFLVKLAQKPDGPEGSGWRVDRDAFDAKVQWMFDHYNVVGFFADVNPWEPMIAKWELMYGDRLTVSPRARGERIRFYTNSWTREVYQNLVTMHGNFEYPYVTAQEREPVIGDIGLLADPRLVNHFRNARRRDRSFGYLIFKETPDSPKKIDAAMAGMLAYAARMKVVGEAEEVKPKQFLPISI</sequence>
<dbReference type="Gene3D" id="3.40.50.300">
    <property type="entry name" value="P-loop containing nucleotide triphosphate hydrolases"/>
    <property type="match status" value="1"/>
</dbReference>
<dbReference type="RefSeq" id="WP_152356293.1">
    <property type="nucleotide sequence ID" value="NZ_JBHLXF010000001.1"/>
</dbReference>
<organism evidence="2 3">
    <name type="scientific">Bifidobacterium apri</name>
    <dbReference type="NCBI Taxonomy" id="1769423"/>
    <lineage>
        <taxon>Bacteria</taxon>
        <taxon>Bacillati</taxon>
        <taxon>Actinomycetota</taxon>
        <taxon>Actinomycetes</taxon>
        <taxon>Bifidobacteriales</taxon>
        <taxon>Bifidobacteriaceae</taxon>
        <taxon>Bifidobacterium</taxon>
    </lineage>
</organism>
<dbReference type="OrthoDB" id="3197057at2"/>
<dbReference type="AlphaFoldDB" id="A0A6A2W213"/>
<evidence type="ECO:0000313" key="3">
    <source>
        <dbReference type="Proteomes" id="UP000440041"/>
    </source>
</evidence>
<evidence type="ECO:0000256" key="1">
    <source>
        <dbReference type="SAM" id="MobiDB-lite"/>
    </source>
</evidence>
<evidence type="ECO:0000313" key="2">
    <source>
        <dbReference type="EMBL" id="KAB8292725.1"/>
    </source>
</evidence>
<evidence type="ECO:0008006" key="4">
    <source>
        <dbReference type="Google" id="ProtNLM"/>
    </source>
</evidence>